<sequence length="1394" mass="162253">MPPVKKNLKNGFNFYMDDFIPQLREQGIRINHKQEAVPYLLADWKALSKAEKKPYEDRAEEWKIATHGRNARPDHEKLNCFGLPVVNHVDYDEETKKNDAISSQVTSEYVDSFLYEGSELLFIHFQSQFDDPDEQGFRPMEMCIMSYSLQHGIVNFYHEIIDPGPPPLGMMAECRQHATQTHHIDPFNPVNGDEVAKLINDYGISGIWCKLVDFLHESQIKSDDDILYLQDDQENLLMNTFCVEEQKGRSEYCTQWLQTHESVYTDLSQNSPENEKYFTTRLPMPIDFFEIIKNLYRRRNEENPGNPHEIPTREKIREMFDKPLFSRNQIRCDFHHDIDCDYCSQMDCYRTAYLLTDHLKHLGYLDGIEDLSNHEPESKLSKARCQFTTFKHEPTQQAINYERRQQQRQTDMLNTGVPSRHQQRIQALPDVQLRGATPTNRQPSPLVQNLAGESVNDQKANWRNQNEHAAAYNANEYDESSTQYYENSESNHQHYDYDYDGNYEEVEVDDFQSGNHHVNHHQQQQGEYYENGEERYQEYDDAENYGGQEESQYTNGNHDFQSNHHQEENEGEYYENEHYQNYDHENPNYEESESQYYQPETQAEKYYEEEENYENENEHFAYEDRNRAGFDQIPDYGSSKFNTSFSSDEIYNGTQHSMIPSRKNTSKIKRESDGTDHQSYSRLESSVTNLQSNFSERYEDPTDEQLGPNGDYNSNQRNSEFQNRESEKGIERKSYRPRGLSTSSSSSSNWIIRHPSGGGRARLRLEDTERLIRIEENKTCKPHHAFQLAVDGVEELVLPTIDQILHSHLSFTYISLLHLHRQIHCQLSTLLLNFKKAILKMKRNRRDVRILDDFARQKRTDKFVESLDRDNFQGDREGVLAQMYEQLDKERAMRAAERKEAGGPMIKRPRLESKKKTKTIRGDHFKTRFRKTFEILMAEEEQRIKMAEEENKEQEVEEKPEEGAENPETKKEGKKKKKKPKKDEGTAWWEWALIFAVLSYKCYTPLPENIEDRYPRSAGLFFGKAIYKVGHYIRIISPSTEVAYLRSAFSGIASLHQDVEGVTNDFIERNNYNLYTFTPPNAKSSGNPAIFYIYGNGWSFADVEYYRTYLQNLAKETGSVVISPNYRQAPENAFPAPFEDCLDAATYVFANADALKINPNNVVLSGDGTGAAMALSVSLTMEKKLFKTVSVQNPATQTLLWTLPSHSLSRYFGLSEVQTAWYWSMYVNGENSQKHREFVKGAAYLQAKKKHKTQFALADPFKYFDEGSFKNPDGKNWNPPAGDFMAQEIPDWMPTTASKLVDYRAAPLFASDALVQQAQETHFFFAGYDPLKDEGLMFAERLKSAGVKVHINEQQTAFHADFVWSKYFSGYDLKMPSADAHAEEYFKHLKSLLN</sequence>
<dbReference type="InterPro" id="IPR039259">
    <property type="entry name" value="Protein_maelstrom"/>
</dbReference>
<comment type="similarity">
    <text evidence="3">Belongs to the maelstrom family.</text>
</comment>
<evidence type="ECO:0000259" key="16">
    <source>
        <dbReference type="Pfam" id="PF13017"/>
    </source>
</evidence>
<keyword evidence="10" id="KW-0539">Nucleus</keyword>
<evidence type="ECO:0000256" key="10">
    <source>
        <dbReference type="ARBA" id="ARBA00023242"/>
    </source>
</evidence>
<feature type="domain" description="Maelstrom" evidence="16">
    <location>
        <begin position="137"/>
        <end position="360"/>
    </location>
</feature>
<evidence type="ECO:0000256" key="2">
    <source>
        <dbReference type="ARBA" id="ARBA00004496"/>
    </source>
</evidence>
<protein>
    <recommendedName>
        <fullName evidence="4">Protein maelstrom homolog</fullName>
    </recommendedName>
</protein>
<dbReference type="InterPro" id="IPR029058">
    <property type="entry name" value="AB_hydrolase_fold"/>
</dbReference>
<feature type="compositionally biased region" description="Polar residues" evidence="13">
    <location>
        <begin position="549"/>
        <end position="560"/>
    </location>
</feature>
<evidence type="ECO:0000256" key="11">
    <source>
        <dbReference type="ARBA" id="ARBA00023254"/>
    </source>
</evidence>
<feature type="compositionally biased region" description="Basic and acidic residues" evidence="13">
    <location>
        <begin position="722"/>
        <end position="734"/>
    </location>
</feature>
<keyword evidence="7" id="KW-0221">Differentiation</keyword>
<evidence type="ECO:0000259" key="14">
    <source>
        <dbReference type="Pfam" id="PF07859"/>
    </source>
</evidence>
<evidence type="ECO:0000259" key="15">
    <source>
        <dbReference type="Pfam" id="PF09011"/>
    </source>
</evidence>
<feature type="region of interest" description="Disordered" evidence="13">
    <location>
        <begin position="652"/>
        <end position="753"/>
    </location>
</feature>
<feature type="domain" description="Alpha/beta hydrolase fold-3" evidence="14">
    <location>
        <begin position="1297"/>
        <end position="1360"/>
    </location>
</feature>
<dbReference type="Gene3D" id="1.10.30.10">
    <property type="entry name" value="High mobility group box domain"/>
    <property type="match status" value="1"/>
</dbReference>
<dbReference type="InterPro" id="IPR009071">
    <property type="entry name" value="HMG_box_dom"/>
</dbReference>
<comment type="subcellular location">
    <subcellularLocation>
        <location evidence="2">Cytoplasm</location>
    </subcellularLocation>
    <subcellularLocation>
        <location evidence="1">Nucleus</location>
    </subcellularLocation>
</comment>
<evidence type="ECO:0000256" key="7">
    <source>
        <dbReference type="ARBA" id="ARBA00022782"/>
    </source>
</evidence>
<feature type="region of interest" description="Disordered" evidence="13">
    <location>
        <begin position="948"/>
        <end position="979"/>
    </location>
</feature>
<dbReference type="SUPFAM" id="SSF47095">
    <property type="entry name" value="HMG-box"/>
    <property type="match status" value="1"/>
</dbReference>
<feature type="domain" description="Alpha/beta hydrolase fold-3" evidence="14">
    <location>
        <begin position="1090"/>
        <end position="1236"/>
    </location>
</feature>
<organism evidence="17 18">
    <name type="scientific">Oikopleura dioica</name>
    <name type="common">Tunicate</name>
    <dbReference type="NCBI Taxonomy" id="34765"/>
    <lineage>
        <taxon>Eukaryota</taxon>
        <taxon>Metazoa</taxon>
        <taxon>Chordata</taxon>
        <taxon>Tunicata</taxon>
        <taxon>Appendicularia</taxon>
        <taxon>Copelata</taxon>
        <taxon>Oikopleuridae</taxon>
        <taxon>Oikopleura</taxon>
    </lineage>
</organism>
<dbReference type="InterPro" id="IPR013094">
    <property type="entry name" value="AB_hydrolase_3"/>
</dbReference>
<evidence type="ECO:0000313" key="17">
    <source>
        <dbReference type="EMBL" id="CAG5083381.1"/>
    </source>
</evidence>
<keyword evidence="9" id="KW-0943">RNA-mediated gene silencing</keyword>
<evidence type="ECO:0000256" key="6">
    <source>
        <dbReference type="ARBA" id="ARBA00022490"/>
    </source>
</evidence>
<keyword evidence="18" id="KW-1185">Reference proteome</keyword>
<evidence type="ECO:0000256" key="12">
    <source>
        <dbReference type="ARBA" id="ARBA00025698"/>
    </source>
</evidence>
<feature type="compositionally biased region" description="Acidic residues" evidence="13">
    <location>
        <begin position="950"/>
        <end position="965"/>
    </location>
</feature>
<feature type="region of interest" description="Disordered" evidence="13">
    <location>
        <begin position="546"/>
        <end position="571"/>
    </location>
</feature>
<feature type="compositionally biased region" description="Polar residues" evidence="13">
    <location>
        <begin position="711"/>
        <end position="721"/>
    </location>
</feature>
<evidence type="ECO:0000313" key="18">
    <source>
        <dbReference type="Proteomes" id="UP001158576"/>
    </source>
</evidence>
<dbReference type="InterPro" id="IPR036910">
    <property type="entry name" value="HMG_box_dom_sf"/>
</dbReference>
<dbReference type="Proteomes" id="UP001158576">
    <property type="component" value="Chromosome PAR"/>
</dbReference>
<feature type="compositionally biased region" description="Polar residues" evidence="13">
    <location>
        <begin position="677"/>
        <end position="695"/>
    </location>
</feature>
<dbReference type="InterPro" id="IPR024970">
    <property type="entry name" value="Maelstrom"/>
</dbReference>
<feature type="compositionally biased region" description="Basic and acidic residues" evidence="13">
    <location>
        <begin position="909"/>
        <end position="918"/>
    </location>
</feature>
<evidence type="ECO:0000256" key="1">
    <source>
        <dbReference type="ARBA" id="ARBA00004123"/>
    </source>
</evidence>
<evidence type="ECO:0000256" key="8">
    <source>
        <dbReference type="ARBA" id="ARBA00023125"/>
    </source>
</evidence>
<dbReference type="Pfam" id="PF13017">
    <property type="entry name" value="Maelstrom"/>
    <property type="match status" value="1"/>
</dbReference>
<comment type="function">
    <text evidence="12">Plays a central role during spermatogenesis by repressing transposable elements and preventing their mobilization, which is essential for the germline integrity. Acts via the piRNA metabolic process, which mediates the repression of transposable elements during meiosis by forming complexes composed of piRNAs and Piwi proteins and governs the methylation and subsequent repression of transposons. Its association with piP-bodies suggests a participation in the secondary piRNAs metabolic process. Required for the localization of germ-cell factors to the meiotic nuage.</text>
</comment>
<dbReference type="EMBL" id="OU015568">
    <property type="protein sequence ID" value="CAG5083381.1"/>
    <property type="molecule type" value="Genomic_DNA"/>
</dbReference>
<keyword evidence="8" id="KW-0238">DNA-binding</keyword>
<evidence type="ECO:0000256" key="5">
    <source>
        <dbReference type="ARBA" id="ARBA00022473"/>
    </source>
</evidence>
<name>A0ABN7RUI5_OIKDI</name>
<evidence type="ECO:0000256" key="9">
    <source>
        <dbReference type="ARBA" id="ARBA00023158"/>
    </source>
</evidence>
<dbReference type="SUPFAM" id="SSF53474">
    <property type="entry name" value="alpha/beta-Hydrolases"/>
    <property type="match status" value="1"/>
</dbReference>
<keyword evidence="6" id="KW-0963">Cytoplasm</keyword>
<evidence type="ECO:0000256" key="13">
    <source>
        <dbReference type="SAM" id="MobiDB-lite"/>
    </source>
</evidence>
<proteinExistence type="inferred from homology"/>
<dbReference type="Pfam" id="PF07859">
    <property type="entry name" value="Abhydrolase_3"/>
    <property type="match status" value="2"/>
</dbReference>
<evidence type="ECO:0000256" key="3">
    <source>
        <dbReference type="ARBA" id="ARBA00007057"/>
    </source>
</evidence>
<keyword evidence="5" id="KW-0217">Developmental protein</keyword>
<gene>
    <name evidence="17" type="ORF">OKIOD_LOCUS1922</name>
</gene>
<evidence type="ECO:0000256" key="4">
    <source>
        <dbReference type="ARBA" id="ARBA00021076"/>
    </source>
</evidence>
<feature type="domain" description="HMG box" evidence="15">
    <location>
        <begin position="5"/>
        <end position="64"/>
    </location>
</feature>
<dbReference type="PANTHER" id="PTHR21358:SF4">
    <property type="entry name" value="PROTEIN MAELSTROM HOMOLOG"/>
    <property type="match status" value="1"/>
</dbReference>
<reference evidence="17 18" key="1">
    <citation type="submission" date="2021-04" db="EMBL/GenBank/DDBJ databases">
        <authorList>
            <person name="Bliznina A."/>
        </authorList>
    </citation>
    <scope>NUCLEOTIDE SEQUENCE [LARGE SCALE GENOMIC DNA]</scope>
</reference>
<dbReference type="Gene3D" id="3.40.50.1820">
    <property type="entry name" value="alpha/beta hydrolase"/>
    <property type="match status" value="1"/>
</dbReference>
<feature type="region of interest" description="Disordered" evidence="13">
    <location>
        <begin position="897"/>
        <end position="918"/>
    </location>
</feature>
<accession>A0ABN7RUI5</accession>
<dbReference type="PANTHER" id="PTHR21358">
    <property type="entry name" value="PROTEIN MAELSTROM HOMOLOG"/>
    <property type="match status" value="1"/>
</dbReference>
<keyword evidence="11" id="KW-0469">Meiosis</keyword>
<dbReference type="Pfam" id="PF09011">
    <property type="entry name" value="HMG_box_2"/>
    <property type="match status" value="1"/>
</dbReference>